<dbReference type="EMBL" id="JBHUFV010000022">
    <property type="protein sequence ID" value="MFD1932689.1"/>
    <property type="molecule type" value="Genomic_DNA"/>
</dbReference>
<comment type="caution">
    <text evidence="2">The sequence shown here is derived from an EMBL/GenBank/DDBJ whole genome shotgun (WGS) entry which is preliminary data.</text>
</comment>
<dbReference type="Proteomes" id="UP001597368">
    <property type="component" value="Unassembled WGS sequence"/>
</dbReference>
<name>A0ABW4SUQ0_9ACTN</name>
<keyword evidence="3" id="KW-1185">Reference proteome</keyword>
<protein>
    <submittedName>
        <fullName evidence="2">Uncharacterized protein</fullName>
    </submittedName>
</protein>
<evidence type="ECO:0000313" key="3">
    <source>
        <dbReference type="Proteomes" id="UP001597368"/>
    </source>
</evidence>
<gene>
    <name evidence="2" type="ORF">ACFSKW_14510</name>
</gene>
<sequence>MFKRRIAALVAVGAVLFAGGLAGSANASSDEPPAKGTCVTSDGKTFEFTEAVRAVRIEPGKGGEAHLSADDQSAAATEPAATIRVDAQSTDGKPLPEGAVAVERWSEATETTEAVPATPAPGVEAGEIKAGQIKVGEIKDDVSIAATATATATAPDGDATKAITITCTAK</sequence>
<feature type="chain" id="PRO_5045222187" evidence="1">
    <location>
        <begin position="28"/>
        <end position="170"/>
    </location>
</feature>
<dbReference type="RefSeq" id="WP_379572746.1">
    <property type="nucleotide sequence ID" value="NZ_JBHUFV010000022.1"/>
</dbReference>
<feature type="signal peptide" evidence="1">
    <location>
        <begin position="1"/>
        <end position="27"/>
    </location>
</feature>
<proteinExistence type="predicted"/>
<reference evidence="3" key="1">
    <citation type="journal article" date="2019" name="Int. J. Syst. Evol. Microbiol.">
        <title>The Global Catalogue of Microorganisms (GCM) 10K type strain sequencing project: providing services to taxonomists for standard genome sequencing and annotation.</title>
        <authorList>
            <consortium name="The Broad Institute Genomics Platform"/>
            <consortium name="The Broad Institute Genome Sequencing Center for Infectious Disease"/>
            <person name="Wu L."/>
            <person name="Ma J."/>
        </authorList>
    </citation>
    <scope>NUCLEOTIDE SEQUENCE [LARGE SCALE GENOMIC DNA]</scope>
    <source>
        <strain evidence="3">ICMP 6774ER</strain>
    </source>
</reference>
<accession>A0ABW4SUQ0</accession>
<evidence type="ECO:0000256" key="1">
    <source>
        <dbReference type="SAM" id="SignalP"/>
    </source>
</evidence>
<organism evidence="2 3">
    <name type="scientific">Nonomuraea mangrovi</name>
    <dbReference type="NCBI Taxonomy" id="2316207"/>
    <lineage>
        <taxon>Bacteria</taxon>
        <taxon>Bacillati</taxon>
        <taxon>Actinomycetota</taxon>
        <taxon>Actinomycetes</taxon>
        <taxon>Streptosporangiales</taxon>
        <taxon>Streptosporangiaceae</taxon>
        <taxon>Nonomuraea</taxon>
    </lineage>
</organism>
<keyword evidence="1" id="KW-0732">Signal</keyword>
<evidence type="ECO:0000313" key="2">
    <source>
        <dbReference type="EMBL" id="MFD1932689.1"/>
    </source>
</evidence>